<evidence type="ECO:0000313" key="5">
    <source>
        <dbReference type="Proteomes" id="UP001274830"/>
    </source>
</evidence>
<sequence length="1220" mass="136190">MEAYPTAYTAHELPLLILSGLGDRPNAETSNQQAHRQDSGARLVTASAECTGDRSKLLLEQFSKQDGNREAWNAQTLPGPQAHLRYRLRTIGRNYNLPPRKAAPLPQSPSAEGFQSPQAVRELHSPLSPLSPGSPIYPDGVFTPLWLAKHQWQVPAVFLAFFELSSGDDTAQNEQIQIDINAIRTALARSGFKSRFAAVLMSDRSILHAPELEDRLSAIRRATTLDPKTGLFFMPPMTSQAEIGTFVQSMLATLQPLAVEYYRDLTKHARRKKARGGPSGPLTSPVDGGAHALSTPGWNVRYEFKQGVYAEFRQEMDVAERHYSDAIDNLFNAEGILETTPSWSPRWDEARLLCDVIALRVVRCQLWSGLTTSATRSWSNYRARVKDLVDRRGKGSQTYSWDAWESRWAEIMAQLIRRAALSSLQPTNTQTVEESVELTKVGIYAMPEKAVSASDRLPPFQMLHHPGYWLRLAVYSTRARREKAMAIPEEDCVPPGQSPASAVAYRAKSYDTYLVLDPHEEHPLARTNAFDHVAEITRLADSAAKEFAARGQVRASERLKLELSQLQANAGLFEQAMSTALPVWEECSWRETDWDELFVPLLLLVQECAVRCGNADAHLAVTLELMKLRPDVALDELPSLAEFMGVKWPNHEDITVHFENNQRLSPLVARFAFCDAETFVGEYVECQLSLSMIAVHRLRIAISSIQVNLSNGRSVLMTQKDEPKREAGSEALIDLSEMQDPGNDCMALEADLSMAGGERRTFSFYLSIRETGLMRVEDVTLMIKSPRFSIEHKITDLHDLQTRQTQVHNDGTIESRELPFSNTTMVTVHPKPPKVQIVLNGLRKHYYTDEHLAFGIQMINQEEEEVQVTAIASLIGSDADLPGPVWQSEDGGNENSTLNAGTIAAAASQTSILLVNAASTIIEYTIRVEISYILLSDPHTHLSKTANIELNLSAPFEAKFNFGPLLFVDPWPSYFDGSVGMDEEEPEGIPQKWRLGALIHSQATEGLSIKSIKLRKAEDVVDAVCSFSAAEGFDEQVLRQNEVARPTFELLSKKLSFEDRRPTSVELMLDVEWCRQADSPTVITGIIVPKLSLPTSEPRVLCTVIERKADDDPITLRYHLENPSNHFLTFAATMEANDDFAFSGPKYRTLSVAPLSRVHLTYHFLVHSDSSSTEHPLERVSPVLQVVDSYYNRPLRIHSGGAGVQVDEKGRLHILLQKGE</sequence>
<reference evidence="4" key="1">
    <citation type="submission" date="2023-07" db="EMBL/GenBank/DDBJ databases">
        <title>Black Yeasts Isolated from many extreme environments.</title>
        <authorList>
            <person name="Coleine C."/>
            <person name="Stajich J.E."/>
            <person name="Selbmann L."/>
        </authorList>
    </citation>
    <scope>NUCLEOTIDE SEQUENCE</scope>
    <source>
        <strain evidence="4">CCFEE 5485</strain>
    </source>
</reference>
<evidence type="ECO:0008006" key="6">
    <source>
        <dbReference type="Google" id="ProtNLM"/>
    </source>
</evidence>
<dbReference type="AlphaFoldDB" id="A0AAE0TR69"/>
<dbReference type="PANTHER" id="PTHR14374:SF0">
    <property type="entry name" value="TRAFFICKING PROTEIN PARTICLE COMPLEX SUBUNIT 11"/>
    <property type="match status" value="1"/>
</dbReference>
<dbReference type="PANTHER" id="PTHR14374">
    <property type="entry name" value="FOIE GRAS"/>
    <property type="match status" value="1"/>
</dbReference>
<feature type="compositionally biased region" description="Polar residues" evidence="1">
    <location>
        <begin position="108"/>
        <end position="118"/>
    </location>
</feature>
<evidence type="ECO:0000259" key="3">
    <source>
        <dbReference type="Pfam" id="PF11817"/>
    </source>
</evidence>
<dbReference type="Proteomes" id="UP001274830">
    <property type="component" value="Unassembled WGS sequence"/>
</dbReference>
<feature type="region of interest" description="Disordered" evidence="1">
    <location>
        <begin position="97"/>
        <end position="127"/>
    </location>
</feature>
<evidence type="ECO:0000256" key="1">
    <source>
        <dbReference type="SAM" id="MobiDB-lite"/>
    </source>
</evidence>
<feature type="domain" description="Trafficking protein particle complex subunit 11" evidence="3">
    <location>
        <begin position="346"/>
        <end position="627"/>
    </location>
</feature>
<dbReference type="EMBL" id="JAUTXT010000034">
    <property type="protein sequence ID" value="KAK3672325.1"/>
    <property type="molecule type" value="Genomic_DNA"/>
</dbReference>
<proteinExistence type="predicted"/>
<protein>
    <recommendedName>
        <fullName evidence="6">Trafficking protein particle complex subunit 11</fullName>
    </recommendedName>
</protein>
<organism evidence="4 5">
    <name type="scientific">Recurvomyces mirabilis</name>
    <dbReference type="NCBI Taxonomy" id="574656"/>
    <lineage>
        <taxon>Eukaryota</taxon>
        <taxon>Fungi</taxon>
        <taxon>Dikarya</taxon>
        <taxon>Ascomycota</taxon>
        <taxon>Pezizomycotina</taxon>
        <taxon>Dothideomycetes</taxon>
        <taxon>Dothideomycetidae</taxon>
        <taxon>Mycosphaerellales</taxon>
        <taxon>Teratosphaeriaceae</taxon>
        <taxon>Recurvomyces</taxon>
    </lineage>
</organism>
<feature type="domain" description="Gryzun putative trafficking through Golgi" evidence="2">
    <location>
        <begin position="656"/>
        <end position="1211"/>
    </location>
</feature>
<evidence type="ECO:0000313" key="4">
    <source>
        <dbReference type="EMBL" id="KAK3672325.1"/>
    </source>
</evidence>
<comment type="caution">
    <text evidence="4">The sequence shown here is derived from an EMBL/GenBank/DDBJ whole genome shotgun (WGS) entry which is preliminary data.</text>
</comment>
<evidence type="ECO:0000259" key="2">
    <source>
        <dbReference type="Pfam" id="PF07919"/>
    </source>
</evidence>
<dbReference type="Pfam" id="PF11817">
    <property type="entry name" value="Foie-gras_1"/>
    <property type="match status" value="1"/>
</dbReference>
<dbReference type="InterPro" id="IPR021773">
    <property type="entry name" value="TPC11"/>
</dbReference>
<accession>A0AAE0TR69</accession>
<gene>
    <name evidence="4" type="ORF">LTR78_007865</name>
</gene>
<keyword evidence="5" id="KW-1185">Reference proteome</keyword>
<name>A0AAE0TR69_9PEZI</name>
<dbReference type="Pfam" id="PF07919">
    <property type="entry name" value="Gryzun"/>
    <property type="match status" value="1"/>
</dbReference>
<dbReference type="InterPro" id="IPR012880">
    <property type="entry name" value="Gryzun"/>
</dbReference>